<comment type="caution">
    <text evidence="2">The sequence shown here is derived from an EMBL/GenBank/DDBJ whole genome shotgun (WGS) entry which is preliminary data.</text>
</comment>
<gene>
    <name evidence="2" type="ORF">FWILDA_LOCUS6802</name>
</gene>
<dbReference type="InterPro" id="IPR035979">
    <property type="entry name" value="RBD_domain_sf"/>
</dbReference>
<evidence type="ECO:0000256" key="1">
    <source>
        <dbReference type="SAM" id="Phobius"/>
    </source>
</evidence>
<proteinExistence type="predicted"/>
<feature type="transmembrane region" description="Helical" evidence="1">
    <location>
        <begin position="63"/>
        <end position="82"/>
    </location>
</feature>
<evidence type="ECO:0000313" key="3">
    <source>
        <dbReference type="Proteomes" id="UP001153678"/>
    </source>
</evidence>
<dbReference type="OrthoDB" id="360390at2759"/>
<dbReference type="Proteomes" id="UP001153678">
    <property type="component" value="Unassembled WGS sequence"/>
</dbReference>
<keyword evidence="1" id="KW-0472">Membrane</keyword>
<name>A0A9W4WZC6_9GLOM</name>
<dbReference type="AlphaFoldDB" id="A0A9W4WZC6"/>
<sequence length="140" mass="16330">MEKDLKEFTIVIKTTLFVITSHISLLQKKKINSKIILAINNIFVHNNDFKGVLVYRINLTHSIIIYFAISDVATTTFLVTILEFKIKNLFDYTQYKEDMKFNECTIYVTNISLQMKPSTIKQVFTKYESIIDFKMTAKGI</sequence>
<keyword evidence="1" id="KW-1133">Transmembrane helix</keyword>
<dbReference type="EMBL" id="CAMKVN010001269">
    <property type="protein sequence ID" value="CAI2174856.1"/>
    <property type="molecule type" value="Genomic_DNA"/>
</dbReference>
<keyword evidence="1" id="KW-0812">Transmembrane</keyword>
<reference evidence="2" key="1">
    <citation type="submission" date="2022-08" db="EMBL/GenBank/DDBJ databases">
        <authorList>
            <person name="Kallberg Y."/>
            <person name="Tangrot J."/>
            <person name="Rosling A."/>
        </authorList>
    </citation>
    <scope>NUCLEOTIDE SEQUENCE</scope>
    <source>
        <strain evidence="2">Wild A</strain>
    </source>
</reference>
<dbReference type="SUPFAM" id="SSF54928">
    <property type="entry name" value="RNA-binding domain, RBD"/>
    <property type="match status" value="1"/>
</dbReference>
<accession>A0A9W4WZC6</accession>
<protein>
    <submittedName>
        <fullName evidence="2">6303_t:CDS:1</fullName>
    </submittedName>
</protein>
<keyword evidence="3" id="KW-1185">Reference proteome</keyword>
<evidence type="ECO:0000313" key="2">
    <source>
        <dbReference type="EMBL" id="CAI2174856.1"/>
    </source>
</evidence>
<dbReference type="GO" id="GO:0003676">
    <property type="term" value="F:nucleic acid binding"/>
    <property type="evidence" value="ECO:0007669"/>
    <property type="project" value="InterPro"/>
</dbReference>
<organism evidence="2 3">
    <name type="scientific">Funneliformis geosporum</name>
    <dbReference type="NCBI Taxonomy" id="1117311"/>
    <lineage>
        <taxon>Eukaryota</taxon>
        <taxon>Fungi</taxon>
        <taxon>Fungi incertae sedis</taxon>
        <taxon>Mucoromycota</taxon>
        <taxon>Glomeromycotina</taxon>
        <taxon>Glomeromycetes</taxon>
        <taxon>Glomerales</taxon>
        <taxon>Glomeraceae</taxon>
        <taxon>Funneliformis</taxon>
    </lineage>
</organism>